<evidence type="ECO:0000256" key="13">
    <source>
        <dbReference type="ARBA" id="ARBA00023034"/>
    </source>
</evidence>
<name>A0A8H7PFX1_MORIS</name>
<evidence type="ECO:0000256" key="10">
    <source>
        <dbReference type="ARBA" id="ARBA00022927"/>
    </source>
</evidence>
<evidence type="ECO:0000256" key="2">
    <source>
        <dbReference type="ARBA" id="ARBA00004358"/>
    </source>
</evidence>
<dbReference type="SUPFAM" id="SSF50911">
    <property type="entry name" value="Mannose 6-phosphate receptor domain"/>
    <property type="match status" value="1"/>
</dbReference>
<proteinExistence type="inferred from homology"/>
<evidence type="ECO:0000256" key="17">
    <source>
        <dbReference type="ARBA" id="ARBA00023329"/>
    </source>
</evidence>
<dbReference type="PROSITE" id="PS51914">
    <property type="entry name" value="MRH"/>
    <property type="match status" value="1"/>
</dbReference>
<comment type="caution">
    <text evidence="22">The sequence shown here is derived from an EMBL/GenBank/DDBJ whole genome shotgun (WGS) entry which is preliminary data.</text>
</comment>
<evidence type="ECO:0000256" key="12">
    <source>
        <dbReference type="ARBA" id="ARBA00023006"/>
    </source>
</evidence>
<evidence type="ECO:0000256" key="5">
    <source>
        <dbReference type="ARBA" id="ARBA00005363"/>
    </source>
</evidence>
<evidence type="ECO:0000256" key="7">
    <source>
        <dbReference type="ARBA" id="ARBA00022448"/>
    </source>
</evidence>
<dbReference type="GO" id="GO:0000139">
    <property type="term" value="C:Golgi membrane"/>
    <property type="evidence" value="ECO:0007669"/>
    <property type="project" value="UniProtKB-SubCell"/>
</dbReference>
<comment type="subcellular location">
    <subcellularLocation>
        <location evidence="2">Cytoplasmic vesicle membrane</location>
        <topology evidence="2">Single-pass type I membrane protein</topology>
    </subcellularLocation>
    <subcellularLocation>
        <location evidence="4">Golgi apparatus membrane</location>
        <topology evidence="4">Single-pass type I membrane protein</topology>
    </subcellularLocation>
    <subcellularLocation>
        <location evidence="1">Mitochondrion membrane</location>
        <topology evidence="1">Single-pass membrane protein</topology>
    </subcellularLocation>
    <subcellularLocation>
        <location evidence="3">Preautophagosomal structure membrane</location>
        <topology evidence="3">Single-pass type I membrane protein</topology>
    </subcellularLocation>
</comment>
<feature type="transmembrane region" description="Helical" evidence="19">
    <location>
        <begin position="226"/>
        <end position="247"/>
    </location>
</feature>
<keyword evidence="12" id="KW-0072">Autophagy</keyword>
<dbReference type="GO" id="GO:0034045">
    <property type="term" value="C:phagophore assembly site membrane"/>
    <property type="evidence" value="ECO:0007669"/>
    <property type="project" value="UniProtKB-SubCell"/>
</dbReference>
<dbReference type="Proteomes" id="UP000654370">
    <property type="component" value="Unassembled WGS sequence"/>
</dbReference>
<evidence type="ECO:0000256" key="20">
    <source>
        <dbReference type="SAM" id="SignalP"/>
    </source>
</evidence>
<keyword evidence="16" id="KW-1015">Disulfide bond</keyword>
<keyword evidence="15 19" id="KW-0472">Membrane</keyword>
<dbReference type="InterPro" id="IPR044865">
    <property type="entry name" value="MRH_dom"/>
</dbReference>
<keyword evidence="23" id="KW-1185">Reference proteome</keyword>
<dbReference type="Pfam" id="PF09451">
    <property type="entry name" value="ATG27"/>
    <property type="match status" value="1"/>
</dbReference>
<evidence type="ECO:0000256" key="19">
    <source>
        <dbReference type="SAM" id="Phobius"/>
    </source>
</evidence>
<evidence type="ECO:0000256" key="1">
    <source>
        <dbReference type="ARBA" id="ARBA00004304"/>
    </source>
</evidence>
<protein>
    <recommendedName>
        <fullName evidence="6">Autophagy-related protein 27</fullName>
    </recommendedName>
</protein>
<evidence type="ECO:0000313" key="23">
    <source>
        <dbReference type="Proteomes" id="UP000654370"/>
    </source>
</evidence>
<feature type="domain" description="MRH" evidence="21">
    <location>
        <begin position="21"/>
        <end position="197"/>
    </location>
</feature>
<organism evidence="22 23">
    <name type="scientific">Mortierella isabellina</name>
    <name type="common">Filamentous fungus</name>
    <name type="synonym">Umbelopsis isabellina</name>
    <dbReference type="NCBI Taxonomy" id="91625"/>
    <lineage>
        <taxon>Eukaryota</taxon>
        <taxon>Fungi</taxon>
        <taxon>Fungi incertae sedis</taxon>
        <taxon>Mucoromycota</taxon>
        <taxon>Mucoromycotina</taxon>
        <taxon>Umbelopsidomycetes</taxon>
        <taxon>Umbelopsidales</taxon>
        <taxon>Umbelopsidaceae</taxon>
        <taxon>Umbelopsis</taxon>
    </lineage>
</organism>
<dbReference type="Gene3D" id="2.70.130.10">
    <property type="entry name" value="Mannose-6-phosphate receptor binding domain"/>
    <property type="match status" value="1"/>
</dbReference>
<evidence type="ECO:0000256" key="9">
    <source>
        <dbReference type="ARBA" id="ARBA00022729"/>
    </source>
</evidence>
<evidence type="ECO:0000256" key="3">
    <source>
        <dbReference type="ARBA" id="ARBA00004472"/>
    </source>
</evidence>
<gene>
    <name evidence="22" type="ORF">INT43_004518</name>
</gene>
<dbReference type="EMBL" id="JAEPQZ010000015">
    <property type="protein sequence ID" value="KAG2173145.1"/>
    <property type="molecule type" value="Genomic_DNA"/>
</dbReference>
<evidence type="ECO:0000256" key="4">
    <source>
        <dbReference type="ARBA" id="ARBA00004614"/>
    </source>
</evidence>
<evidence type="ECO:0000256" key="6">
    <source>
        <dbReference type="ARBA" id="ARBA00013776"/>
    </source>
</evidence>
<dbReference type="OrthoDB" id="29460at2759"/>
<keyword evidence="10" id="KW-0653">Protein transport</keyword>
<dbReference type="GO" id="GO:0031966">
    <property type="term" value="C:mitochondrial membrane"/>
    <property type="evidence" value="ECO:0007669"/>
    <property type="project" value="UniProtKB-SubCell"/>
</dbReference>
<dbReference type="InterPro" id="IPR009011">
    <property type="entry name" value="Man6P_isomerase_rcpt-bd_dom_sf"/>
</dbReference>
<feature type="signal peptide" evidence="20">
    <location>
        <begin position="1"/>
        <end position="18"/>
    </location>
</feature>
<evidence type="ECO:0000256" key="15">
    <source>
        <dbReference type="ARBA" id="ARBA00023136"/>
    </source>
</evidence>
<evidence type="ECO:0000256" key="8">
    <source>
        <dbReference type="ARBA" id="ARBA00022692"/>
    </source>
</evidence>
<comment type="similarity">
    <text evidence="5">Belongs to the ATG27 family.</text>
</comment>
<dbReference type="GO" id="GO:0006914">
    <property type="term" value="P:autophagy"/>
    <property type="evidence" value="ECO:0007669"/>
    <property type="project" value="UniProtKB-KW"/>
</dbReference>
<evidence type="ECO:0000256" key="16">
    <source>
        <dbReference type="ARBA" id="ARBA00023157"/>
    </source>
</evidence>
<sequence>MKSSLIIAVSVLSAFTAAAPDFCSPGFKPKADSDYKLDLSKLNRPEGFLVSAETSTPPTTTKTEITVNLCGPLSRPENANQDNCKDGTYVCRRIINVKEGNERVTEVQEIAGEIDGSVLNPSFTAPENEQDLSKNGVQYAITLNGGKVLDKTQSTKIVLECDTNGDKNANPPAGPEIKSYENGVLNLYWKTPFACASTEQSPGTPPSDGGNNGGSSGGGGGGMSGVGIFFLVVGLLIAAYFIGGAFYNYKQYNARGLDLIPHRDFWLDLPYLIKDLFSHLMESINSRRRAGDGYVSV</sequence>
<keyword evidence="17" id="KW-0968">Cytoplasmic vesicle</keyword>
<keyword evidence="9 20" id="KW-0732">Signal</keyword>
<dbReference type="AlphaFoldDB" id="A0A8H7PFX1"/>
<keyword evidence="13" id="KW-0333">Golgi apparatus</keyword>
<keyword evidence="7" id="KW-0813">Transport</keyword>
<dbReference type="PANTHER" id="PTHR15071:SF13">
    <property type="entry name" value="AUTOPHAGY-RELATED PROTEIN 27"/>
    <property type="match status" value="1"/>
</dbReference>
<keyword evidence="11 19" id="KW-1133">Transmembrane helix</keyword>
<reference evidence="22" key="1">
    <citation type="submission" date="2020-12" db="EMBL/GenBank/DDBJ databases">
        <title>Metabolic potential, ecology and presence of endohyphal bacteria is reflected in genomic diversity of Mucoromycotina.</title>
        <authorList>
            <person name="Muszewska A."/>
            <person name="Okrasinska A."/>
            <person name="Steczkiewicz K."/>
            <person name="Drgas O."/>
            <person name="Orlowska M."/>
            <person name="Perlinska-Lenart U."/>
            <person name="Aleksandrzak-Piekarczyk T."/>
            <person name="Szatraj K."/>
            <person name="Zielenkiewicz U."/>
            <person name="Pilsyk S."/>
            <person name="Malc E."/>
            <person name="Mieczkowski P."/>
            <person name="Kruszewska J.S."/>
            <person name="Biernat P."/>
            <person name="Pawlowska J."/>
        </authorList>
    </citation>
    <scope>NUCLEOTIDE SEQUENCE</scope>
    <source>
        <strain evidence="22">WA0000067209</strain>
    </source>
</reference>
<dbReference type="GO" id="GO:0015031">
    <property type="term" value="P:protein transport"/>
    <property type="evidence" value="ECO:0007669"/>
    <property type="project" value="UniProtKB-KW"/>
</dbReference>
<feature type="region of interest" description="Disordered" evidence="18">
    <location>
        <begin position="196"/>
        <end position="217"/>
    </location>
</feature>
<feature type="chain" id="PRO_5034571930" description="Autophagy-related protein 27" evidence="20">
    <location>
        <begin position="19"/>
        <end position="297"/>
    </location>
</feature>
<accession>A0A8H7PFX1</accession>
<keyword evidence="8 19" id="KW-0812">Transmembrane</keyword>
<keyword evidence="14" id="KW-0496">Mitochondrion</keyword>
<evidence type="ECO:0000313" key="22">
    <source>
        <dbReference type="EMBL" id="KAG2173145.1"/>
    </source>
</evidence>
<evidence type="ECO:0000256" key="18">
    <source>
        <dbReference type="SAM" id="MobiDB-lite"/>
    </source>
</evidence>
<evidence type="ECO:0000256" key="14">
    <source>
        <dbReference type="ARBA" id="ARBA00023128"/>
    </source>
</evidence>
<dbReference type="PANTHER" id="PTHR15071">
    <property type="entry name" value="MANNOSE-6-PHOSPHATE RECEPTOR FAMILY MEMBER"/>
    <property type="match status" value="1"/>
</dbReference>
<evidence type="ECO:0000256" key="11">
    <source>
        <dbReference type="ARBA" id="ARBA00022989"/>
    </source>
</evidence>
<evidence type="ECO:0000259" key="21">
    <source>
        <dbReference type="PROSITE" id="PS51914"/>
    </source>
</evidence>
<dbReference type="InterPro" id="IPR018939">
    <property type="entry name" value="Autophagy-rel_prot_27"/>
</dbReference>
<dbReference type="GO" id="GO:0030659">
    <property type="term" value="C:cytoplasmic vesicle membrane"/>
    <property type="evidence" value="ECO:0007669"/>
    <property type="project" value="UniProtKB-SubCell"/>
</dbReference>